<feature type="transmembrane region" description="Helical" evidence="9">
    <location>
        <begin position="419"/>
        <end position="436"/>
    </location>
</feature>
<comment type="subcellular location">
    <subcellularLocation>
        <location evidence="2">Golgi apparatus</location>
    </subcellularLocation>
    <subcellularLocation>
        <location evidence="1">Membrane</location>
        <topology evidence="1">Multi-pass membrane protein</topology>
    </subcellularLocation>
</comment>
<dbReference type="PANTHER" id="PTHR10766:SF55">
    <property type="entry name" value="TRANSMEMBRANE 9 SUPERFAMILY MEMBER 4"/>
    <property type="match status" value="1"/>
</dbReference>
<keyword evidence="6 9" id="KW-1133">Transmembrane helix</keyword>
<feature type="transmembrane region" description="Helical" evidence="9">
    <location>
        <begin position="671"/>
        <end position="700"/>
    </location>
</feature>
<sequence>MAHRVQMRGRSLAYMLCAWLGLTWYSIKSYRDNEAIPVFVNKIFSDSTQLQYAYFELPFVCPPTGKKHGSPFRSGHSISLNLGEVLRGDRVMASDFDVVMGKDVECQFLCNRPIDRQAVKRAKELIMDGYVAEWIMDNLPGATSFVTVDRTQKYYATGFKLGYLDFSPMDGKPTYYIHNHFTFVIRWRKAPGKAGQRGEKVIVGFEIHAKSIDASDRRADGCPRQTHIEHDGLALHIPSNNTRLAHQYTDSSYIPEHDVDVDDGATLSIPYTYSVYFRKEDKVEWWNRWDFYFNNQREGTKTHWLAILNSLVISGMLGVAVFVIWGKTVLGDVKSHGDGAMEEGKIRPKRRKSKSGSRTPKLAENISNGLLDKGLEEDELDTDDELEDVAGWKLLHGDVFRTPGYGGLLSPLVGSGMQLLFMAAGLLLLSCLGILNPSFRGGFLSVGIGLFVFAGAFSGYFSGRLYRTFGGHNWRKNAMITSLLFPGLLFCLVFFLNLFVWAQASSTALPFGTLVGLLALWLLIQVPLVYLGSWFGYMRTKPWEHPTRTNAIARQIPPQSWYLRTVRGTLLTGLVPFTVLFVELLFVFRNLLQDKSGHYYVFGYLSIVCTILIVTVAEVTIIATYCQLNSENHRWWWQSFFTGGSSAFWVFLYCIWYYYAKLHVRGFVSSLLFFSYSFLFCAVYGLLTGTVGFLTAYAFIRRIYSSVKVD</sequence>
<keyword evidence="7" id="KW-0333">Golgi apparatus</keyword>
<feature type="transmembrane region" description="Helical" evidence="9">
    <location>
        <begin position="569"/>
        <end position="588"/>
    </location>
</feature>
<organism evidence="11 12">
    <name type="scientific">Ajellomyces capsulatus</name>
    <name type="common">Darling's disease fungus</name>
    <name type="synonym">Histoplasma capsulatum</name>
    <dbReference type="NCBI Taxonomy" id="5037"/>
    <lineage>
        <taxon>Eukaryota</taxon>
        <taxon>Fungi</taxon>
        <taxon>Dikarya</taxon>
        <taxon>Ascomycota</taxon>
        <taxon>Pezizomycotina</taxon>
        <taxon>Eurotiomycetes</taxon>
        <taxon>Eurotiomycetidae</taxon>
        <taxon>Onygenales</taxon>
        <taxon>Ajellomycetaceae</taxon>
        <taxon>Histoplasma</taxon>
    </lineage>
</organism>
<feature type="region of interest" description="Disordered" evidence="10">
    <location>
        <begin position="337"/>
        <end position="362"/>
    </location>
</feature>
<gene>
    <name evidence="11" type="ORF">I7I51_00307</name>
</gene>
<evidence type="ECO:0000256" key="5">
    <source>
        <dbReference type="ARBA" id="ARBA00022729"/>
    </source>
</evidence>
<accession>A0A8A1MDI7</accession>
<evidence type="ECO:0000256" key="8">
    <source>
        <dbReference type="ARBA" id="ARBA00023136"/>
    </source>
</evidence>
<comment type="similarity">
    <text evidence="3 9">Belongs to the nonaspanin (TM9SF) (TC 9.A.2) family.</text>
</comment>
<evidence type="ECO:0000256" key="4">
    <source>
        <dbReference type="ARBA" id="ARBA00022692"/>
    </source>
</evidence>
<protein>
    <recommendedName>
        <fullName evidence="9">Transmembrane 9 superfamily member</fullName>
    </recommendedName>
</protein>
<keyword evidence="4 9" id="KW-0812">Transmembrane</keyword>
<feature type="transmembrane region" description="Helical" evidence="9">
    <location>
        <begin position="508"/>
        <end position="531"/>
    </location>
</feature>
<feature type="transmembrane region" description="Helical" evidence="9">
    <location>
        <begin position="304"/>
        <end position="325"/>
    </location>
</feature>
<reference evidence="11" key="1">
    <citation type="submission" date="2021-01" db="EMBL/GenBank/DDBJ databases">
        <title>Chromosome-level genome assembly of a human fungal pathogen reveals clustering of transcriptionally co-regulated genes.</title>
        <authorList>
            <person name="Voorhies M."/>
            <person name="Cohen S."/>
            <person name="Shea T.P."/>
            <person name="Petrus S."/>
            <person name="Munoz J.F."/>
            <person name="Poplawski S."/>
            <person name="Goldman W.E."/>
            <person name="Michael T."/>
            <person name="Cuomo C.A."/>
            <person name="Sil A."/>
            <person name="Beyhan S."/>
        </authorList>
    </citation>
    <scope>NUCLEOTIDE SEQUENCE</scope>
    <source>
        <strain evidence="11">WU24</strain>
    </source>
</reference>
<evidence type="ECO:0000256" key="1">
    <source>
        <dbReference type="ARBA" id="ARBA00004141"/>
    </source>
</evidence>
<dbReference type="Proteomes" id="UP000663671">
    <property type="component" value="Chromosome 1"/>
</dbReference>
<feature type="compositionally biased region" description="Basic and acidic residues" evidence="10">
    <location>
        <begin position="337"/>
        <end position="346"/>
    </location>
</feature>
<dbReference type="PANTHER" id="PTHR10766">
    <property type="entry name" value="TRANSMEMBRANE 9 SUPERFAMILY PROTEIN"/>
    <property type="match status" value="1"/>
</dbReference>
<evidence type="ECO:0000256" key="6">
    <source>
        <dbReference type="ARBA" id="ARBA00022989"/>
    </source>
</evidence>
<evidence type="ECO:0000313" key="11">
    <source>
        <dbReference type="EMBL" id="QSS63250.1"/>
    </source>
</evidence>
<dbReference type="GO" id="GO:0016020">
    <property type="term" value="C:membrane"/>
    <property type="evidence" value="ECO:0007669"/>
    <property type="project" value="UniProtKB-SubCell"/>
</dbReference>
<evidence type="ECO:0000256" key="3">
    <source>
        <dbReference type="ARBA" id="ARBA00005227"/>
    </source>
</evidence>
<dbReference type="VEuPathDB" id="FungiDB:I7I51_00307"/>
<keyword evidence="8 9" id="KW-0472">Membrane</keyword>
<evidence type="ECO:0000256" key="2">
    <source>
        <dbReference type="ARBA" id="ARBA00004555"/>
    </source>
</evidence>
<evidence type="ECO:0000256" key="9">
    <source>
        <dbReference type="RuleBase" id="RU363079"/>
    </source>
</evidence>
<feature type="transmembrane region" description="Helical" evidence="9">
    <location>
        <begin position="483"/>
        <end position="502"/>
    </location>
</feature>
<evidence type="ECO:0000256" key="7">
    <source>
        <dbReference type="ARBA" id="ARBA00023034"/>
    </source>
</evidence>
<keyword evidence="5" id="KW-0732">Signal</keyword>
<dbReference type="GO" id="GO:0005794">
    <property type="term" value="C:Golgi apparatus"/>
    <property type="evidence" value="ECO:0007669"/>
    <property type="project" value="UniProtKB-SubCell"/>
</dbReference>
<dbReference type="EMBL" id="CP069114">
    <property type="protein sequence ID" value="QSS63250.1"/>
    <property type="molecule type" value="Genomic_DNA"/>
</dbReference>
<dbReference type="OrthoDB" id="1666796at2759"/>
<feature type="transmembrane region" description="Helical" evidence="9">
    <location>
        <begin position="442"/>
        <end position="462"/>
    </location>
</feature>
<dbReference type="AlphaFoldDB" id="A0A8A1MDI7"/>
<dbReference type="GO" id="GO:0072657">
    <property type="term" value="P:protein localization to membrane"/>
    <property type="evidence" value="ECO:0007669"/>
    <property type="project" value="TreeGrafter"/>
</dbReference>
<dbReference type="InterPro" id="IPR004240">
    <property type="entry name" value="EMP70"/>
</dbReference>
<proteinExistence type="inferred from homology"/>
<dbReference type="Pfam" id="PF02990">
    <property type="entry name" value="EMP70"/>
    <property type="match status" value="1"/>
</dbReference>
<evidence type="ECO:0000313" key="12">
    <source>
        <dbReference type="Proteomes" id="UP000663671"/>
    </source>
</evidence>
<evidence type="ECO:0000256" key="10">
    <source>
        <dbReference type="SAM" id="MobiDB-lite"/>
    </source>
</evidence>
<feature type="transmembrane region" description="Helical" evidence="9">
    <location>
        <begin position="600"/>
        <end position="623"/>
    </location>
</feature>
<name>A0A8A1MDI7_AJECA</name>
<feature type="transmembrane region" description="Helical" evidence="9">
    <location>
        <begin position="635"/>
        <end position="659"/>
    </location>
</feature>